<reference evidence="1 2" key="1">
    <citation type="submission" date="2020-04" db="EMBL/GenBank/DDBJ databases">
        <title>Antimicrobial susceptibility and clonality of vaginal-derived multi-drug resistant Mobiluncus isolates in China.</title>
        <authorList>
            <person name="Zhang X."/>
        </authorList>
    </citation>
    <scope>NUCLEOTIDE SEQUENCE [LARGE SCALE GENOMIC DNA]</scope>
    <source>
        <strain evidence="1 2">7</strain>
    </source>
</reference>
<comment type="caution">
    <text evidence="1">The sequence shown here is derived from an EMBL/GenBank/DDBJ whole genome shotgun (WGS) entry which is preliminary data.</text>
</comment>
<evidence type="ECO:0000313" key="1">
    <source>
        <dbReference type="EMBL" id="NMW93005.1"/>
    </source>
</evidence>
<gene>
    <name evidence="1" type="ORF">HHJ74_04745</name>
</gene>
<name>A0A848RND8_9ACTO</name>
<dbReference type="EMBL" id="JABCUV010000004">
    <property type="protein sequence ID" value="NMW93005.1"/>
    <property type="molecule type" value="Genomic_DNA"/>
</dbReference>
<protein>
    <submittedName>
        <fullName evidence="1">Permease</fullName>
    </submittedName>
</protein>
<organism evidence="1 2">
    <name type="scientific">Mobiluncus mulieris</name>
    <dbReference type="NCBI Taxonomy" id="2052"/>
    <lineage>
        <taxon>Bacteria</taxon>
        <taxon>Bacillati</taxon>
        <taxon>Actinomycetota</taxon>
        <taxon>Actinomycetes</taxon>
        <taxon>Actinomycetales</taxon>
        <taxon>Actinomycetaceae</taxon>
        <taxon>Mobiluncus</taxon>
    </lineage>
</organism>
<evidence type="ECO:0000313" key="2">
    <source>
        <dbReference type="Proteomes" id="UP000582487"/>
    </source>
</evidence>
<dbReference type="AlphaFoldDB" id="A0A848RND8"/>
<accession>A0A848RND8</accession>
<proteinExistence type="predicted"/>
<sequence>MVEIAPLTIGTSGTRKPQGSLQLVDVWIHMLVRPHDDAIRLE</sequence>
<dbReference type="Proteomes" id="UP000582487">
    <property type="component" value="Unassembled WGS sequence"/>
</dbReference>